<name>A0A8J8T511_HALGN</name>
<gene>
    <name evidence="3" type="ORF">FGO68_gene7313</name>
</gene>
<dbReference type="AlphaFoldDB" id="A0A8J8T511"/>
<dbReference type="InterPro" id="IPR013083">
    <property type="entry name" value="Znf_RING/FYVE/PHD"/>
</dbReference>
<dbReference type="GO" id="GO:0061630">
    <property type="term" value="F:ubiquitin protein ligase activity"/>
    <property type="evidence" value="ECO:0007669"/>
    <property type="project" value="TreeGrafter"/>
</dbReference>
<sequence length="372" mass="43276">MAKHRVRCVCGINFCSKCGEEPYHTRFTCEQFRELKNSRKCRFCQTKIENDQPLHSDKAAFRDVCKDCVPLIEKSCDKQHKCGHYCCGFSGETKCLPCMNTECVKKNPEPTLGYHEDCFCPICGDRFSEKPSVKYDCNHIFHLECSMKILTEKWSGPRIMFNFLNCTSCKQRISAPHCKQITDILDWADTYEKDLKKKAIERGKHEGLEKDKKYLEPSYEYHGKFEQFCLYKLAYYECFKCKVPYFGGLKDCLRNQEENKEDFNKEELVCGKCASHGIQGGVKNCKKHGLDYIEFKCRFCCSIAQWFCWGNTHFCESCHKRQNQGDYVSRKKKSELPVCPGPKECALKIKHPPNGDEYALGCALCREEILRE</sequence>
<evidence type="ECO:0000313" key="3">
    <source>
        <dbReference type="EMBL" id="TNV82519.1"/>
    </source>
</evidence>
<dbReference type="Proteomes" id="UP000785679">
    <property type="component" value="Unassembled WGS sequence"/>
</dbReference>
<accession>A0A8J8T511</accession>
<dbReference type="GO" id="GO:0005634">
    <property type="term" value="C:nucleus"/>
    <property type="evidence" value="ECO:0007669"/>
    <property type="project" value="TreeGrafter"/>
</dbReference>
<dbReference type="PANTHER" id="PTHR45943:SF2">
    <property type="entry name" value="RING-TYPE DOMAIN-CONTAINING PROTEIN"/>
    <property type="match status" value="1"/>
</dbReference>
<evidence type="ECO:0000313" key="4">
    <source>
        <dbReference type="Proteomes" id="UP000785679"/>
    </source>
</evidence>
<dbReference type="GO" id="GO:0008270">
    <property type="term" value="F:zinc ion binding"/>
    <property type="evidence" value="ECO:0007669"/>
    <property type="project" value="UniProtKB-KW"/>
</dbReference>
<dbReference type="SUPFAM" id="SSF57850">
    <property type="entry name" value="RING/U-box"/>
    <property type="match status" value="1"/>
</dbReference>
<dbReference type="Gene3D" id="3.30.40.10">
    <property type="entry name" value="Zinc/RING finger domain, C3HC4 (zinc finger)"/>
    <property type="match status" value="1"/>
</dbReference>
<reference evidence="3" key="1">
    <citation type="submission" date="2019-06" db="EMBL/GenBank/DDBJ databases">
        <authorList>
            <person name="Zheng W."/>
        </authorList>
    </citation>
    <scope>NUCLEOTIDE SEQUENCE</scope>
    <source>
        <strain evidence="3">QDHG01</strain>
    </source>
</reference>
<protein>
    <recommendedName>
        <fullName evidence="2">RING-type domain-containing protein</fullName>
    </recommendedName>
</protein>
<keyword evidence="1" id="KW-0863">Zinc-finger</keyword>
<dbReference type="PROSITE" id="PS50089">
    <property type="entry name" value="ZF_RING_2"/>
    <property type="match status" value="1"/>
</dbReference>
<dbReference type="InterPro" id="IPR001841">
    <property type="entry name" value="Znf_RING"/>
</dbReference>
<comment type="caution">
    <text evidence="3">The sequence shown here is derived from an EMBL/GenBank/DDBJ whole genome shotgun (WGS) entry which is preliminary data.</text>
</comment>
<proteinExistence type="predicted"/>
<dbReference type="EMBL" id="RRYP01004860">
    <property type="protein sequence ID" value="TNV82519.1"/>
    <property type="molecule type" value="Genomic_DNA"/>
</dbReference>
<evidence type="ECO:0000256" key="1">
    <source>
        <dbReference type="PROSITE-ProRule" id="PRU00175"/>
    </source>
</evidence>
<organism evidence="3 4">
    <name type="scientific">Halteria grandinella</name>
    <dbReference type="NCBI Taxonomy" id="5974"/>
    <lineage>
        <taxon>Eukaryota</taxon>
        <taxon>Sar</taxon>
        <taxon>Alveolata</taxon>
        <taxon>Ciliophora</taxon>
        <taxon>Intramacronucleata</taxon>
        <taxon>Spirotrichea</taxon>
        <taxon>Stichotrichia</taxon>
        <taxon>Sporadotrichida</taxon>
        <taxon>Halteriidae</taxon>
        <taxon>Halteria</taxon>
    </lineage>
</organism>
<keyword evidence="1" id="KW-0862">Zinc</keyword>
<dbReference type="OrthoDB" id="6050183at2759"/>
<feature type="domain" description="RING-type" evidence="2">
    <location>
        <begin position="120"/>
        <end position="170"/>
    </location>
</feature>
<keyword evidence="1" id="KW-0479">Metal-binding</keyword>
<dbReference type="PANTHER" id="PTHR45943">
    <property type="entry name" value="E3 UBIQUITIN-PROTEIN LIGASE MYCBP2"/>
    <property type="match status" value="1"/>
</dbReference>
<evidence type="ECO:0000259" key="2">
    <source>
        <dbReference type="PROSITE" id="PS50089"/>
    </source>
</evidence>
<keyword evidence="4" id="KW-1185">Reference proteome</keyword>
<dbReference type="GO" id="GO:0005886">
    <property type="term" value="C:plasma membrane"/>
    <property type="evidence" value="ECO:0007669"/>
    <property type="project" value="TreeGrafter"/>
</dbReference>